<evidence type="ECO:0000313" key="1">
    <source>
        <dbReference type="EMBL" id="KDQ27293.1"/>
    </source>
</evidence>
<dbReference type="InParanoid" id="A0A067NGY2"/>
<proteinExistence type="predicted"/>
<dbReference type="VEuPathDB" id="FungiDB:PLEOSDRAFT_158823"/>
<dbReference type="EMBL" id="KL198008">
    <property type="protein sequence ID" value="KDQ27293.1"/>
    <property type="molecule type" value="Genomic_DNA"/>
</dbReference>
<gene>
    <name evidence="1" type="ORF">PLEOSDRAFT_158823</name>
</gene>
<name>A0A067NGY2_PLEO1</name>
<reference evidence="2" key="1">
    <citation type="journal article" date="2014" name="Proc. Natl. Acad. Sci. U.S.A.">
        <title>Extensive sampling of basidiomycete genomes demonstrates inadequacy of the white-rot/brown-rot paradigm for wood decay fungi.</title>
        <authorList>
            <person name="Riley R."/>
            <person name="Salamov A.A."/>
            <person name="Brown D.W."/>
            <person name="Nagy L.G."/>
            <person name="Floudas D."/>
            <person name="Held B.W."/>
            <person name="Levasseur A."/>
            <person name="Lombard V."/>
            <person name="Morin E."/>
            <person name="Otillar R."/>
            <person name="Lindquist E.A."/>
            <person name="Sun H."/>
            <person name="LaButti K.M."/>
            <person name="Schmutz J."/>
            <person name="Jabbour D."/>
            <person name="Luo H."/>
            <person name="Baker S.E."/>
            <person name="Pisabarro A.G."/>
            <person name="Walton J.D."/>
            <person name="Blanchette R.A."/>
            <person name="Henrissat B."/>
            <person name="Martin F."/>
            <person name="Cullen D."/>
            <person name="Hibbett D.S."/>
            <person name="Grigoriev I.V."/>
        </authorList>
    </citation>
    <scope>NUCLEOTIDE SEQUENCE [LARGE SCALE GENOMIC DNA]</scope>
    <source>
        <strain evidence="2">PC15</strain>
    </source>
</reference>
<dbReference type="Proteomes" id="UP000027073">
    <property type="component" value="Unassembled WGS sequence"/>
</dbReference>
<organism evidence="1 2">
    <name type="scientific">Pleurotus ostreatus (strain PC15)</name>
    <name type="common">Oyster mushroom</name>
    <dbReference type="NCBI Taxonomy" id="1137138"/>
    <lineage>
        <taxon>Eukaryota</taxon>
        <taxon>Fungi</taxon>
        <taxon>Dikarya</taxon>
        <taxon>Basidiomycota</taxon>
        <taxon>Agaricomycotina</taxon>
        <taxon>Agaricomycetes</taxon>
        <taxon>Agaricomycetidae</taxon>
        <taxon>Agaricales</taxon>
        <taxon>Pleurotineae</taxon>
        <taxon>Pleurotaceae</taxon>
        <taxon>Pleurotus</taxon>
    </lineage>
</organism>
<evidence type="ECO:0000313" key="2">
    <source>
        <dbReference type="Proteomes" id="UP000027073"/>
    </source>
</evidence>
<sequence length="157" mass="17355">MHDAATIDDAALPPISKFQVPTLLAGASMPVPISLYFQNLEPIMVSHSHSTCHPELADFDYLPEHAPTLPASVYVHRLLPRLATAPQPPNIGRADATYLGAYVPTTYVWTLPTDAVFGTHVPDTCPRELEAELGLGSWLRATYVAHRRLRDTIMRMK</sequence>
<accession>A0A067NGY2</accession>
<protein>
    <submittedName>
        <fullName evidence="1">Uncharacterized protein</fullName>
    </submittedName>
</protein>
<dbReference type="HOGENOM" id="CLU_1678662_0_0_1"/>
<dbReference type="AlphaFoldDB" id="A0A067NGY2"/>